<dbReference type="Pfam" id="PF08309">
    <property type="entry name" value="LVIVD"/>
    <property type="match status" value="6"/>
</dbReference>
<reference evidence="1" key="1">
    <citation type="journal article" date="2020" name="mSystems">
        <title>Genome- and Community-Level Interaction Insights into Carbon Utilization and Element Cycling Functions of Hydrothermarchaeota in Hydrothermal Sediment.</title>
        <authorList>
            <person name="Zhou Z."/>
            <person name="Liu Y."/>
            <person name="Xu W."/>
            <person name="Pan J."/>
            <person name="Luo Z.H."/>
            <person name="Li M."/>
        </authorList>
    </citation>
    <scope>NUCLEOTIDE SEQUENCE [LARGE SCALE GENOMIC DNA]</scope>
    <source>
        <strain evidence="1">SpSt-186</strain>
    </source>
</reference>
<dbReference type="EMBL" id="DSHW01000391">
    <property type="protein sequence ID" value="HEQ88780.1"/>
    <property type="molecule type" value="Genomic_DNA"/>
</dbReference>
<dbReference type="AlphaFoldDB" id="A0A7V2EFA3"/>
<dbReference type="SUPFAM" id="SSF50969">
    <property type="entry name" value="YVTN repeat-like/Quinoprotein amine dehydrogenase"/>
    <property type="match status" value="1"/>
</dbReference>
<comment type="caution">
    <text evidence="1">The sequence shown here is derived from an EMBL/GenBank/DDBJ whole genome shotgun (WGS) entry which is preliminary data.</text>
</comment>
<dbReference type="InterPro" id="IPR015943">
    <property type="entry name" value="WD40/YVTN_repeat-like_dom_sf"/>
</dbReference>
<evidence type="ECO:0008006" key="2">
    <source>
        <dbReference type="Google" id="ProtNLM"/>
    </source>
</evidence>
<dbReference type="InterPro" id="IPR011044">
    <property type="entry name" value="Quino_amine_DH_bsu"/>
</dbReference>
<organism evidence="1">
    <name type="scientific">Thermoanaerobaculum aquaticum</name>
    <dbReference type="NCBI Taxonomy" id="1312852"/>
    <lineage>
        <taxon>Bacteria</taxon>
        <taxon>Pseudomonadati</taxon>
        <taxon>Acidobacteriota</taxon>
        <taxon>Thermoanaerobaculia</taxon>
        <taxon>Thermoanaerobaculales</taxon>
        <taxon>Thermoanaerobaculaceae</taxon>
        <taxon>Thermoanaerobaculum</taxon>
    </lineage>
</organism>
<dbReference type="InterPro" id="IPR013211">
    <property type="entry name" value="LVIVD"/>
</dbReference>
<proteinExistence type="predicted"/>
<accession>A0A7V2EFA3</accession>
<sequence length="355" mass="37492">MKASRVAVMLSLVQGLLLVPCGKGEIVLSRLPWTGRTFSVAVAGNHAYLGAPGHLVVIDISAPTRPVPVAKAAVPAAVENLCVRNTLVFAAVGKAGLLVFKSKNGALKELAHYEAGHHVWGVTLGNRHAYLAAHDSGVRIIDIANPTAPREVGWLDTPGLALAASVSGKYLYVADGLGLRIVTLSRGTRPKEVAFVPTPGPALKVAVARGYAFVATYDFGVRIIDVSSPESPKEAGFFDTPGLALSVAVRGRFLYVADGPSGLRIIDVADPRTPKEVGFLQTPGFAEDVALSENLALVADTEDLRLIDITDPTNPRELSAFDPRREIDTQAFAAPVEWPTTAIGSCCPSHQLATR</sequence>
<dbReference type="Gene3D" id="2.130.10.10">
    <property type="entry name" value="YVTN repeat-like/Quinoprotein amine dehydrogenase"/>
    <property type="match status" value="1"/>
</dbReference>
<name>A0A7V2EFA3_9BACT</name>
<gene>
    <name evidence="1" type="ORF">ENP06_05135</name>
</gene>
<evidence type="ECO:0000313" key="1">
    <source>
        <dbReference type="EMBL" id="HEQ88780.1"/>
    </source>
</evidence>
<protein>
    <recommendedName>
        <fullName evidence="2">YncE family protein</fullName>
    </recommendedName>
</protein>